<dbReference type="Gene3D" id="3.40.960.10">
    <property type="entry name" value="VSR Endonuclease"/>
    <property type="match status" value="1"/>
</dbReference>
<keyword evidence="5 6" id="KW-0234">DNA repair</keyword>
<keyword evidence="4 6" id="KW-0378">Hydrolase</keyword>
<comment type="similarity">
    <text evidence="6">Belongs to the vsr family.</text>
</comment>
<dbReference type="PIRSF" id="PIRSF018267">
    <property type="entry name" value="VSR_endonuc"/>
    <property type="match status" value="1"/>
</dbReference>
<evidence type="ECO:0000256" key="6">
    <source>
        <dbReference type="PIRNR" id="PIRNR018267"/>
    </source>
</evidence>
<dbReference type="AlphaFoldDB" id="A0A7X9RJ88"/>
<dbReference type="InterPro" id="IPR011335">
    <property type="entry name" value="Restrct_endonuc-II-like"/>
</dbReference>
<keyword evidence="1 6" id="KW-0540">Nuclease</keyword>
<dbReference type="NCBIfam" id="TIGR00632">
    <property type="entry name" value="vsr"/>
    <property type="match status" value="1"/>
</dbReference>
<evidence type="ECO:0000256" key="4">
    <source>
        <dbReference type="ARBA" id="ARBA00022801"/>
    </source>
</evidence>
<organism evidence="7 8">
    <name type="scientific">Faecalicoccus pleomorphus</name>
    <dbReference type="NCBI Taxonomy" id="1323"/>
    <lineage>
        <taxon>Bacteria</taxon>
        <taxon>Bacillati</taxon>
        <taxon>Bacillota</taxon>
        <taxon>Erysipelotrichia</taxon>
        <taxon>Erysipelotrichales</taxon>
        <taxon>Erysipelotrichaceae</taxon>
        <taxon>Faecalicoccus</taxon>
    </lineage>
</organism>
<proteinExistence type="inferred from homology"/>
<reference evidence="7 8" key="1">
    <citation type="submission" date="2020-04" db="EMBL/GenBank/DDBJ databases">
        <authorList>
            <person name="Hitch T.C.A."/>
            <person name="Wylensek D."/>
            <person name="Clavel T."/>
        </authorList>
    </citation>
    <scope>NUCLEOTIDE SEQUENCE [LARGE SCALE GENOMIC DNA]</scope>
    <source>
        <strain evidence="7 8">BSM-383-APC-22F</strain>
    </source>
</reference>
<evidence type="ECO:0000313" key="8">
    <source>
        <dbReference type="Proteomes" id="UP000540014"/>
    </source>
</evidence>
<keyword evidence="3 6" id="KW-0227">DNA damage</keyword>
<dbReference type="SUPFAM" id="SSF52980">
    <property type="entry name" value="Restriction endonuclease-like"/>
    <property type="match status" value="1"/>
</dbReference>
<comment type="caution">
    <text evidence="7">The sequence shown here is derived from an EMBL/GenBank/DDBJ whole genome shotgun (WGS) entry which is preliminary data.</text>
</comment>
<dbReference type="GO" id="GO:0004519">
    <property type="term" value="F:endonuclease activity"/>
    <property type="evidence" value="ECO:0007669"/>
    <property type="project" value="UniProtKB-KW"/>
</dbReference>
<dbReference type="Proteomes" id="UP000540014">
    <property type="component" value="Unassembled WGS sequence"/>
</dbReference>
<accession>A0A7X9RJ88</accession>
<dbReference type="Pfam" id="PF03852">
    <property type="entry name" value="Vsr"/>
    <property type="match status" value="1"/>
</dbReference>
<protein>
    <recommendedName>
        <fullName evidence="6">Very short patch repair endonuclease</fullName>
        <ecNumber evidence="6">3.1.-.-</ecNumber>
    </recommendedName>
</protein>
<dbReference type="EC" id="3.1.-.-" evidence="6"/>
<keyword evidence="2 6" id="KW-0255">Endonuclease</keyword>
<sequence>MDTMTKEQRHRNMSHIKSKNTSLEILVRKRLFHDGFRYRINVSTLPGKPDIVLPKYHTVIFINGCFWHRHNCKLATMPKTHTDFWKRKFEQNVKNDLANHKKLRNLGWHVIILWECEIKEDFEQLIKMTENEMKQYYMIDSI</sequence>
<name>A0A7X9RJ88_9FIRM</name>
<dbReference type="GO" id="GO:0006298">
    <property type="term" value="P:mismatch repair"/>
    <property type="evidence" value="ECO:0007669"/>
    <property type="project" value="UniProtKB-UniRule"/>
</dbReference>
<evidence type="ECO:0000256" key="1">
    <source>
        <dbReference type="ARBA" id="ARBA00022722"/>
    </source>
</evidence>
<dbReference type="GO" id="GO:0016787">
    <property type="term" value="F:hydrolase activity"/>
    <property type="evidence" value="ECO:0007669"/>
    <property type="project" value="UniProtKB-KW"/>
</dbReference>
<evidence type="ECO:0000256" key="3">
    <source>
        <dbReference type="ARBA" id="ARBA00022763"/>
    </source>
</evidence>
<gene>
    <name evidence="7" type="primary">vsr</name>
    <name evidence="7" type="ORF">HF861_03640</name>
</gene>
<dbReference type="CDD" id="cd00221">
    <property type="entry name" value="Vsr"/>
    <property type="match status" value="1"/>
</dbReference>
<comment type="function">
    <text evidence="6">May nick specific sequences that contain T:G mispairs resulting from m5C-deamination.</text>
</comment>
<evidence type="ECO:0000256" key="2">
    <source>
        <dbReference type="ARBA" id="ARBA00022759"/>
    </source>
</evidence>
<evidence type="ECO:0000256" key="5">
    <source>
        <dbReference type="ARBA" id="ARBA00023204"/>
    </source>
</evidence>
<evidence type="ECO:0000313" key="7">
    <source>
        <dbReference type="EMBL" id="NME43974.1"/>
    </source>
</evidence>
<dbReference type="InterPro" id="IPR004603">
    <property type="entry name" value="DNA_mismatch_endonuc_vsr"/>
</dbReference>
<dbReference type="EMBL" id="JABAFR010000006">
    <property type="protein sequence ID" value="NME43974.1"/>
    <property type="molecule type" value="Genomic_DNA"/>
</dbReference>